<dbReference type="GO" id="GO:0004789">
    <property type="term" value="F:thiamine-phosphate diphosphorylase activity"/>
    <property type="evidence" value="ECO:0007669"/>
    <property type="project" value="TreeGrafter"/>
</dbReference>
<dbReference type="RefSeq" id="WP_054358345.1">
    <property type="nucleotide sequence ID" value="NZ_LJYW01000001.1"/>
</dbReference>
<dbReference type="STRING" id="665126.ABB55_08020"/>
<dbReference type="SUPFAM" id="SSF51391">
    <property type="entry name" value="Thiamin phosphate synthase"/>
    <property type="match status" value="1"/>
</dbReference>
<gene>
    <name evidence="4" type="ORF">ABB55_08020</name>
</gene>
<comment type="pathway">
    <text evidence="1">Cofactor biosynthesis; thiamine diphosphate biosynthesis.</text>
</comment>
<evidence type="ECO:0000259" key="3">
    <source>
        <dbReference type="Pfam" id="PF02581"/>
    </source>
</evidence>
<keyword evidence="2" id="KW-0784">Thiamine biosynthesis</keyword>
<evidence type="ECO:0000313" key="4">
    <source>
        <dbReference type="EMBL" id="KPL52182.1"/>
    </source>
</evidence>
<dbReference type="Pfam" id="PF02581">
    <property type="entry name" value="TMP-TENI"/>
    <property type="match status" value="1"/>
</dbReference>
<dbReference type="GO" id="GO:0009228">
    <property type="term" value="P:thiamine biosynthetic process"/>
    <property type="evidence" value="ECO:0007669"/>
    <property type="project" value="UniProtKB-KW"/>
</dbReference>
<protein>
    <recommendedName>
        <fullName evidence="3">Thiamine phosphate synthase/TenI domain-containing protein</fullName>
    </recommendedName>
</protein>
<evidence type="ECO:0000256" key="1">
    <source>
        <dbReference type="ARBA" id="ARBA00004948"/>
    </source>
</evidence>
<dbReference type="Proteomes" id="UP000048984">
    <property type="component" value="Unassembled WGS sequence"/>
</dbReference>
<sequence length="211" mass="21773">MSSLYLITPRAIDLAVFPAELDAALAAVPVASLLIAPEGVSEMVLQRIAEVLTPIGQRHGAAVLVAGDSRAAGRAKADGIHVASGVADLKTAVAAFQPQRIVGAGNLKTRHDAMEAAEANADYVLFGMIEAPETPDVHPKTLELAEWWAPVFQVPCVALAGSDLASVDVLAATGVDFVALRDAVWSDPRGPAAALAEAARRIAESAPETVA</sequence>
<feature type="domain" description="Thiamine phosphate synthase/TenI" evidence="3">
    <location>
        <begin position="4"/>
        <end position="183"/>
    </location>
</feature>
<reference evidence="4 5" key="1">
    <citation type="submission" date="2015-09" db="EMBL/GenBank/DDBJ databases">
        <authorList>
            <person name="Jackson K.R."/>
            <person name="Lunt B.L."/>
            <person name="Fisher J.N.B."/>
            <person name="Gardner A.V."/>
            <person name="Bailey M.E."/>
            <person name="Deus L.M."/>
            <person name="Earl A.S."/>
            <person name="Gibby P.D."/>
            <person name="Hartmann K.A."/>
            <person name="Liu J.E."/>
            <person name="Manci A.M."/>
            <person name="Nielsen D.A."/>
            <person name="Solomon M.B."/>
            <person name="Breakwell D.P."/>
            <person name="Burnett S.H."/>
            <person name="Grose J.H."/>
        </authorList>
    </citation>
    <scope>NUCLEOTIDE SEQUENCE [LARGE SCALE GENOMIC DNA]</scope>
    <source>
        <strain evidence="4 5">16</strain>
    </source>
</reference>
<dbReference type="CDD" id="cd00564">
    <property type="entry name" value="TMP_TenI"/>
    <property type="match status" value="1"/>
</dbReference>
<dbReference type="NCBIfam" id="NF005080">
    <property type="entry name" value="PRK06512.1"/>
    <property type="match status" value="1"/>
</dbReference>
<dbReference type="AlphaFoldDB" id="A0A0P6W1W1"/>
<dbReference type="InterPro" id="IPR022998">
    <property type="entry name" value="ThiamineP_synth_TenI"/>
</dbReference>
<dbReference type="Gene3D" id="3.20.20.70">
    <property type="entry name" value="Aldolase class I"/>
    <property type="match status" value="1"/>
</dbReference>
<name>A0A0P6W1W1_9HYPH</name>
<dbReference type="GO" id="GO:0005737">
    <property type="term" value="C:cytoplasm"/>
    <property type="evidence" value="ECO:0007669"/>
    <property type="project" value="TreeGrafter"/>
</dbReference>
<dbReference type="InterPro" id="IPR036206">
    <property type="entry name" value="ThiamineP_synth_sf"/>
</dbReference>
<organism evidence="4 5">
    <name type="scientific">Prosthecodimorpha hirschii</name>
    <dbReference type="NCBI Taxonomy" id="665126"/>
    <lineage>
        <taxon>Bacteria</taxon>
        <taxon>Pseudomonadati</taxon>
        <taxon>Pseudomonadota</taxon>
        <taxon>Alphaproteobacteria</taxon>
        <taxon>Hyphomicrobiales</taxon>
        <taxon>Ancalomicrobiaceae</taxon>
        <taxon>Prosthecodimorpha</taxon>
    </lineage>
</organism>
<evidence type="ECO:0000313" key="5">
    <source>
        <dbReference type="Proteomes" id="UP000048984"/>
    </source>
</evidence>
<evidence type="ECO:0000256" key="2">
    <source>
        <dbReference type="ARBA" id="ARBA00022977"/>
    </source>
</evidence>
<dbReference type="PANTHER" id="PTHR20857:SF15">
    <property type="entry name" value="THIAMINE-PHOSPHATE SYNTHASE"/>
    <property type="match status" value="1"/>
</dbReference>
<dbReference type="PANTHER" id="PTHR20857">
    <property type="entry name" value="THIAMINE-PHOSPHATE PYROPHOSPHORYLASE"/>
    <property type="match status" value="1"/>
</dbReference>
<dbReference type="InterPro" id="IPR013785">
    <property type="entry name" value="Aldolase_TIM"/>
</dbReference>
<dbReference type="EMBL" id="LJYW01000001">
    <property type="protein sequence ID" value="KPL52182.1"/>
    <property type="molecule type" value="Genomic_DNA"/>
</dbReference>
<proteinExistence type="predicted"/>
<reference evidence="4 5" key="2">
    <citation type="submission" date="2015-10" db="EMBL/GenBank/DDBJ databases">
        <title>Draft Genome Sequence of Prosthecomicrobium hirschii ATCC 27832.</title>
        <authorList>
            <person name="Daniel J."/>
            <person name="Givan S.A."/>
            <person name="Brun Y.V."/>
            <person name="Brown P.J."/>
        </authorList>
    </citation>
    <scope>NUCLEOTIDE SEQUENCE [LARGE SCALE GENOMIC DNA]</scope>
    <source>
        <strain evidence="4 5">16</strain>
    </source>
</reference>
<accession>A0A0P6W1W1</accession>
<comment type="caution">
    <text evidence="4">The sequence shown here is derived from an EMBL/GenBank/DDBJ whole genome shotgun (WGS) entry which is preliminary data.</text>
</comment>
<keyword evidence="5" id="KW-1185">Reference proteome</keyword>